<dbReference type="EMBL" id="JBHULI010000024">
    <property type="protein sequence ID" value="MFD2532892.1"/>
    <property type="molecule type" value="Genomic_DNA"/>
</dbReference>
<feature type="transmembrane region" description="Helical" evidence="1">
    <location>
        <begin position="14"/>
        <end position="34"/>
    </location>
</feature>
<organism evidence="2 3">
    <name type="scientific">Gracilimonas halophila</name>
    <dbReference type="NCBI Taxonomy" id="1834464"/>
    <lineage>
        <taxon>Bacteria</taxon>
        <taxon>Pseudomonadati</taxon>
        <taxon>Balneolota</taxon>
        <taxon>Balneolia</taxon>
        <taxon>Balneolales</taxon>
        <taxon>Balneolaceae</taxon>
        <taxon>Gracilimonas</taxon>
    </lineage>
</organism>
<evidence type="ECO:0000313" key="2">
    <source>
        <dbReference type="EMBL" id="MFD2532892.1"/>
    </source>
</evidence>
<reference evidence="3" key="1">
    <citation type="journal article" date="2019" name="Int. J. Syst. Evol. Microbiol.">
        <title>The Global Catalogue of Microorganisms (GCM) 10K type strain sequencing project: providing services to taxonomists for standard genome sequencing and annotation.</title>
        <authorList>
            <consortium name="The Broad Institute Genomics Platform"/>
            <consortium name="The Broad Institute Genome Sequencing Center for Infectious Disease"/>
            <person name="Wu L."/>
            <person name="Ma J."/>
        </authorList>
    </citation>
    <scope>NUCLEOTIDE SEQUENCE [LARGE SCALE GENOMIC DNA]</scope>
    <source>
        <strain evidence="3">KCTC 52042</strain>
    </source>
</reference>
<gene>
    <name evidence="2" type="ORF">ACFSVN_10580</name>
</gene>
<sequence length="219" mass="25448">MMTKEVFKKKPSKVFWGFIIIVLICINMYSLYIVQNKNKMVEEVVKMKNNTADTLNSVKNSVRENKFFEINENGKTINDELILNFGSDDRTNIKFESLLVNKYTYVIDLGHLDCFSCMQGIKNILNPVTSFINNYGSKVVLLAEYRTQEDIEVLRRLTNLEVEIYSKNGNKLGLEIEDNITPYILILDKNLMVNNVFVPIEKFPELTSLYFTYTGNIYD</sequence>
<keyword evidence="1" id="KW-1133">Transmembrane helix</keyword>
<keyword evidence="1" id="KW-0472">Membrane</keyword>
<evidence type="ECO:0000256" key="1">
    <source>
        <dbReference type="SAM" id="Phobius"/>
    </source>
</evidence>
<proteinExistence type="predicted"/>
<accession>A0ABW5JNA9</accession>
<evidence type="ECO:0000313" key="3">
    <source>
        <dbReference type="Proteomes" id="UP001597460"/>
    </source>
</evidence>
<keyword evidence="1" id="KW-0812">Transmembrane</keyword>
<protein>
    <submittedName>
        <fullName evidence="2">Uncharacterized protein</fullName>
    </submittedName>
</protein>
<name>A0ABW5JNA9_9BACT</name>
<comment type="caution">
    <text evidence="2">The sequence shown here is derived from an EMBL/GenBank/DDBJ whole genome shotgun (WGS) entry which is preliminary data.</text>
</comment>
<dbReference type="RefSeq" id="WP_390302155.1">
    <property type="nucleotide sequence ID" value="NZ_JBHULI010000024.1"/>
</dbReference>
<keyword evidence="3" id="KW-1185">Reference proteome</keyword>
<dbReference type="Proteomes" id="UP001597460">
    <property type="component" value="Unassembled WGS sequence"/>
</dbReference>